<sequence length="248" mass="27856">MPRFLNGWLTDVVQASLSRPKIEKVRDRPIFSLKKSIISAKNSGLNPIIAEYKRRSPSGINVDINIIEYVKFMENNGATGISVLTEEKFFNGSYNDLELVAKNVKLPILMKDFVVSEKQIDSAYNIGADVILLIAKILTERELVSLYKYAKSYGLEAIVEISDEEDLDVALRGNYDFIGVNARNLESLEVSLDRTKKLLQMIPKDRLKIAESGISTRQDIEELRASGADAFLIGTSLLKDQNKIKELI</sequence>
<evidence type="ECO:0000313" key="14">
    <source>
        <dbReference type="EMBL" id="ALU31116.1"/>
    </source>
</evidence>
<keyword evidence="10 11" id="KW-0456">Lyase</keyword>
<feature type="domain" description="Indole-3-glycerol phosphate synthase" evidence="12">
    <location>
        <begin position="3"/>
        <end position="244"/>
    </location>
</feature>
<evidence type="ECO:0000256" key="4">
    <source>
        <dbReference type="ARBA" id="ARBA00012362"/>
    </source>
</evidence>
<keyword evidence="9 11" id="KW-0057">Aromatic amino acid biosynthesis</keyword>
<evidence type="ECO:0000256" key="7">
    <source>
        <dbReference type="ARBA" id="ARBA00022793"/>
    </source>
</evidence>
<dbReference type="AlphaFoldDB" id="A0A0U3HJL7"/>
<keyword evidence="7 11" id="KW-0210">Decarboxylase</keyword>
<keyword evidence="6 11" id="KW-0028">Amino-acid biosynthesis</keyword>
<dbReference type="GO" id="GO:0004425">
    <property type="term" value="F:indole-3-glycerol-phosphate synthase activity"/>
    <property type="evidence" value="ECO:0007669"/>
    <property type="project" value="UniProtKB-UniRule"/>
</dbReference>
<evidence type="ECO:0000256" key="11">
    <source>
        <dbReference type="HAMAP-Rule" id="MF_00134"/>
    </source>
</evidence>
<dbReference type="OMA" id="RGPHDLI"/>
<comment type="pathway">
    <text evidence="2 11">Amino-acid biosynthesis; L-tryptophan biosynthesis; L-tryptophan from chorismate: step 4/5.</text>
</comment>
<evidence type="ECO:0000256" key="10">
    <source>
        <dbReference type="ARBA" id="ARBA00023239"/>
    </source>
</evidence>
<dbReference type="InterPro" id="IPR011060">
    <property type="entry name" value="RibuloseP-bd_barrel"/>
</dbReference>
<dbReference type="OrthoDB" id="15223at2157"/>
<dbReference type="PaxDb" id="1435377-SUSAZ_06830"/>
<dbReference type="GO" id="GO:0000162">
    <property type="term" value="P:L-tryptophan biosynthetic process"/>
    <property type="evidence" value="ECO:0007669"/>
    <property type="project" value="UniProtKB-UniRule"/>
</dbReference>
<dbReference type="EMBL" id="CP013695">
    <property type="protein sequence ID" value="ALU31116.1"/>
    <property type="molecule type" value="Genomic_DNA"/>
</dbReference>
<dbReference type="STRING" id="1435377.SUSAZ_06830"/>
<evidence type="ECO:0000256" key="8">
    <source>
        <dbReference type="ARBA" id="ARBA00022822"/>
    </source>
</evidence>
<dbReference type="InterPro" id="IPR013785">
    <property type="entry name" value="Aldolase_TIM"/>
</dbReference>
<evidence type="ECO:0000256" key="5">
    <source>
        <dbReference type="ARBA" id="ARBA00018080"/>
    </source>
</evidence>
<evidence type="ECO:0000256" key="2">
    <source>
        <dbReference type="ARBA" id="ARBA00004696"/>
    </source>
</evidence>
<dbReference type="Gene3D" id="3.20.20.70">
    <property type="entry name" value="Aldolase class I"/>
    <property type="match status" value="1"/>
</dbReference>
<dbReference type="GeneID" id="78441772"/>
<dbReference type="UniPathway" id="UPA00035">
    <property type="reaction ID" value="UER00043"/>
</dbReference>
<accession>A0A0U3HJL7</accession>
<reference evidence="15 16" key="1">
    <citation type="submission" date="2015-12" db="EMBL/GenBank/DDBJ databases">
        <title>A stable core within a dynamic pangenome in Sulfolobus acidocaldarius.</title>
        <authorList>
            <person name="Anderson R."/>
            <person name="Kouris A."/>
            <person name="Seward C."/>
            <person name="Campbell K."/>
            <person name="Whitaker R."/>
        </authorList>
    </citation>
    <scope>NUCLEOTIDE SEQUENCE [LARGE SCALE GENOMIC DNA]</scope>
    <source>
        <strain evidence="13 16">GG12-C01-09</strain>
        <strain evidence="14 15">NG05B_CO5_07</strain>
    </source>
</reference>
<dbReference type="CDD" id="cd00331">
    <property type="entry name" value="IGPS"/>
    <property type="match status" value="1"/>
</dbReference>
<comment type="catalytic activity">
    <reaction evidence="1 11">
        <text>1-(2-carboxyphenylamino)-1-deoxy-D-ribulose 5-phosphate + H(+) = (1S,2R)-1-C-(indol-3-yl)glycerol 3-phosphate + CO2 + H2O</text>
        <dbReference type="Rhea" id="RHEA:23476"/>
        <dbReference type="ChEBI" id="CHEBI:15377"/>
        <dbReference type="ChEBI" id="CHEBI:15378"/>
        <dbReference type="ChEBI" id="CHEBI:16526"/>
        <dbReference type="ChEBI" id="CHEBI:58613"/>
        <dbReference type="ChEBI" id="CHEBI:58866"/>
        <dbReference type="EC" id="4.1.1.48"/>
    </reaction>
</comment>
<dbReference type="PANTHER" id="PTHR22854">
    <property type="entry name" value="TRYPTOPHAN BIOSYNTHESIS PROTEIN"/>
    <property type="match status" value="1"/>
</dbReference>
<dbReference type="Proteomes" id="UP000060043">
    <property type="component" value="Chromosome"/>
</dbReference>
<protein>
    <recommendedName>
        <fullName evidence="5 11">Indole-3-glycerol phosphate synthase</fullName>
        <shortName evidence="11">IGPS</shortName>
        <ecNumber evidence="4 11">4.1.1.48</ecNumber>
    </recommendedName>
</protein>
<evidence type="ECO:0000256" key="6">
    <source>
        <dbReference type="ARBA" id="ARBA00022605"/>
    </source>
</evidence>
<dbReference type="InterPro" id="IPR001468">
    <property type="entry name" value="Indole-3-GlycerolPSynthase_CS"/>
</dbReference>
<organism evidence="14 15">
    <name type="scientific">Sulfolobus acidocaldarius</name>
    <dbReference type="NCBI Taxonomy" id="2285"/>
    <lineage>
        <taxon>Archaea</taxon>
        <taxon>Thermoproteota</taxon>
        <taxon>Thermoprotei</taxon>
        <taxon>Sulfolobales</taxon>
        <taxon>Sulfolobaceae</taxon>
        <taxon>Sulfolobus</taxon>
    </lineage>
</organism>
<dbReference type="RefSeq" id="WP_011278259.1">
    <property type="nucleotide sequence ID" value="NZ_BHWZ01000003.1"/>
</dbReference>
<name>A0A0U3HJL7_9CREN</name>
<dbReference type="InterPro" id="IPR013798">
    <property type="entry name" value="Indole-3-glycerol_P_synth_dom"/>
</dbReference>
<gene>
    <name evidence="11" type="primary">trpC</name>
    <name evidence="13" type="ORF">ATY89_10880</name>
    <name evidence="14" type="ORF">ATZ20_02435</name>
</gene>
<evidence type="ECO:0000313" key="16">
    <source>
        <dbReference type="Proteomes" id="UP000065473"/>
    </source>
</evidence>
<dbReference type="GeneID" id="14551927"/>
<dbReference type="HAMAP" id="MF_00134_A">
    <property type="entry name" value="IGPS_A"/>
    <property type="match status" value="1"/>
</dbReference>
<dbReference type="Pfam" id="PF00218">
    <property type="entry name" value="IGPS"/>
    <property type="match status" value="1"/>
</dbReference>
<evidence type="ECO:0000313" key="15">
    <source>
        <dbReference type="Proteomes" id="UP000060043"/>
    </source>
</evidence>
<evidence type="ECO:0000313" key="13">
    <source>
        <dbReference type="EMBL" id="ALU30395.1"/>
    </source>
</evidence>
<dbReference type="SMR" id="A0A0U3HJL7"/>
<dbReference type="EC" id="4.1.1.48" evidence="4 11"/>
<evidence type="ECO:0000256" key="3">
    <source>
        <dbReference type="ARBA" id="ARBA00008737"/>
    </source>
</evidence>
<dbReference type="InterPro" id="IPR045186">
    <property type="entry name" value="Indole-3-glycerol_P_synth"/>
</dbReference>
<dbReference type="SUPFAM" id="SSF51366">
    <property type="entry name" value="Ribulose-phoshate binding barrel"/>
    <property type="match status" value="1"/>
</dbReference>
<dbReference type="NCBIfam" id="NF001374">
    <property type="entry name" value="PRK00278.2-1"/>
    <property type="match status" value="1"/>
</dbReference>
<comment type="similarity">
    <text evidence="3 11">Belongs to the TrpC family.</text>
</comment>
<dbReference type="PROSITE" id="PS00614">
    <property type="entry name" value="IGPS"/>
    <property type="match status" value="1"/>
</dbReference>
<keyword evidence="8 11" id="KW-0822">Tryptophan biosynthesis</keyword>
<evidence type="ECO:0000256" key="1">
    <source>
        <dbReference type="ARBA" id="ARBA00001633"/>
    </source>
</evidence>
<dbReference type="PANTHER" id="PTHR22854:SF2">
    <property type="entry name" value="INDOLE-3-GLYCEROL-PHOSPHATE SYNTHASE"/>
    <property type="match status" value="1"/>
</dbReference>
<proteinExistence type="inferred from homology"/>
<dbReference type="GO" id="GO:0004640">
    <property type="term" value="F:phosphoribosylanthranilate isomerase activity"/>
    <property type="evidence" value="ECO:0007669"/>
    <property type="project" value="TreeGrafter"/>
</dbReference>
<evidence type="ECO:0000259" key="12">
    <source>
        <dbReference type="Pfam" id="PF00218"/>
    </source>
</evidence>
<dbReference type="EMBL" id="CP013694">
    <property type="protein sequence ID" value="ALU30395.1"/>
    <property type="molecule type" value="Genomic_DNA"/>
</dbReference>
<dbReference type="Proteomes" id="UP000065473">
    <property type="component" value="Chromosome"/>
</dbReference>
<evidence type="ECO:0000256" key="9">
    <source>
        <dbReference type="ARBA" id="ARBA00023141"/>
    </source>
</evidence>